<sequence>MATKRTGLGRGIGALIPTGTESKGRPSDVFFVGAGLPESAAQVTEEKPAESAPKKTAPKKAAATKEAASPAKTTGKKTPAKAAAKTSEKAPAKRAATRKPVPKPETRATAPVRDAAPEADVESAPSEQLADVPGIRLVEIDPHKIVPNPRQPRTLFDADDLAELVHSVREFGVLQPVVVRDKKDGTYELIMGERRTRASREAGLESIPAIVRETADENLLRDALLENIHRAELNPLEEASAYQQLINDFGITQDQLADRIGRSRPQISNTIRLLRLPEAVQQRVAAGVLTAGHARAILSLDGDAEAMQRLADKVVDEELSVRGAEAAAKRVLEAGERTTPTVKPKQGARRAYLDEVSEKLGDRLNTKVKIDLTARRGSLKISFATIQDLNRILGELGETGYEQ</sequence>
<dbReference type="PANTHER" id="PTHR33375">
    <property type="entry name" value="CHROMOSOME-PARTITIONING PROTEIN PARB-RELATED"/>
    <property type="match status" value="1"/>
</dbReference>
<proteinExistence type="inferred from homology"/>
<feature type="domain" description="ParB-like N-terminal" evidence="5">
    <location>
        <begin position="138"/>
        <end position="228"/>
    </location>
</feature>
<dbReference type="NCBIfam" id="TIGR00180">
    <property type="entry name" value="parB_part"/>
    <property type="match status" value="1"/>
</dbReference>
<evidence type="ECO:0000256" key="3">
    <source>
        <dbReference type="ARBA" id="ARBA00023125"/>
    </source>
</evidence>
<reference evidence="6" key="1">
    <citation type="journal article" date="2021" name="PeerJ">
        <title>Extensive microbial diversity within the chicken gut microbiome revealed by metagenomics and culture.</title>
        <authorList>
            <person name="Gilroy R."/>
            <person name="Ravi A."/>
            <person name="Getino M."/>
            <person name="Pursley I."/>
            <person name="Horton D.L."/>
            <person name="Alikhan N.F."/>
            <person name="Baker D."/>
            <person name="Gharbi K."/>
            <person name="Hall N."/>
            <person name="Watson M."/>
            <person name="Adriaenssens E.M."/>
            <person name="Foster-Nyarko E."/>
            <person name="Jarju S."/>
            <person name="Secka A."/>
            <person name="Antonio M."/>
            <person name="Oren A."/>
            <person name="Chaudhuri R.R."/>
            <person name="La Ragione R."/>
            <person name="Hildebrand F."/>
            <person name="Pallen M.J."/>
        </authorList>
    </citation>
    <scope>NUCLEOTIDE SEQUENCE</scope>
    <source>
        <strain evidence="6">ChiHjej8B7-3636</strain>
    </source>
</reference>
<dbReference type="InterPro" id="IPR003115">
    <property type="entry name" value="ParB_N"/>
</dbReference>
<dbReference type="EMBL" id="DXAM01000023">
    <property type="protein sequence ID" value="HJA03551.1"/>
    <property type="molecule type" value="Genomic_DNA"/>
</dbReference>
<name>A0A9D2H4G3_9MICO</name>
<keyword evidence="2" id="KW-0159">Chromosome partition</keyword>
<dbReference type="InterPro" id="IPR004437">
    <property type="entry name" value="ParB/RepB/Spo0J"/>
</dbReference>
<feature type="region of interest" description="Disordered" evidence="4">
    <location>
        <begin position="1"/>
        <end position="135"/>
    </location>
</feature>
<evidence type="ECO:0000256" key="4">
    <source>
        <dbReference type="SAM" id="MobiDB-lite"/>
    </source>
</evidence>
<reference evidence="6" key="2">
    <citation type="submission" date="2021-04" db="EMBL/GenBank/DDBJ databases">
        <authorList>
            <person name="Gilroy R."/>
        </authorList>
    </citation>
    <scope>NUCLEOTIDE SEQUENCE</scope>
    <source>
        <strain evidence="6">ChiHjej8B7-3636</strain>
    </source>
</reference>
<dbReference type="Proteomes" id="UP000824220">
    <property type="component" value="Unassembled WGS sequence"/>
</dbReference>
<feature type="compositionally biased region" description="Basic and acidic residues" evidence="4">
    <location>
        <begin position="44"/>
        <end position="53"/>
    </location>
</feature>
<feature type="compositionally biased region" description="Low complexity" evidence="4">
    <location>
        <begin position="54"/>
        <end position="73"/>
    </location>
</feature>
<dbReference type="InterPro" id="IPR041468">
    <property type="entry name" value="HTH_ParB/Spo0J"/>
</dbReference>
<dbReference type="InterPro" id="IPR057240">
    <property type="entry name" value="ParB_dimer_C"/>
</dbReference>
<keyword evidence="3" id="KW-0238">DNA-binding</keyword>
<dbReference type="GO" id="GO:0005694">
    <property type="term" value="C:chromosome"/>
    <property type="evidence" value="ECO:0007669"/>
    <property type="project" value="TreeGrafter"/>
</dbReference>
<evidence type="ECO:0000313" key="6">
    <source>
        <dbReference type="EMBL" id="HJA03551.1"/>
    </source>
</evidence>
<dbReference type="FunFam" id="1.10.10.2830:FF:000001">
    <property type="entry name" value="Chromosome partitioning protein ParB"/>
    <property type="match status" value="1"/>
</dbReference>
<dbReference type="SUPFAM" id="SSF110849">
    <property type="entry name" value="ParB/Sulfiredoxin"/>
    <property type="match status" value="1"/>
</dbReference>
<dbReference type="Gene3D" id="3.90.1530.30">
    <property type="match status" value="1"/>
</dbReference>
<dbReference type="InterPro" id="IPR050336">
    <property type="entry name" value="Chromosome_partition/occlusion"/>
</dbReference>
<dbReference type="Gene3D" id="1.10.10.2830">
    <property type="match status" value="1"/>
</dbReference>
<organism evidence="6 7">
    <name type="scientific">Candidatus Microbacterium stercoravium</name>
    <dbReference type="NCBI Taxonomy" id="2838697"/>
    <lineage>
        <taxon>Bacteria</taxon>
        <taxon>Bacillati</taxon>
        <taxon>Actinomycetota</taxon>
        <taxon>Actinomycetes</taxon>
        <taxon>Micrococcales</taxon>
        <taxon>Microbacteriaceae</taxon>
        <taxon>Microbacterium</taxon>
    </lineage>
</organism>
<dbReference type="InterPro" id="IPR036086">
    <property type="entry name" value="ParB/Sulfiredoxin_sf"/>
</dbReference>
<dbReference type="GO" id="GO:0003677">
    <property type="term" value="F:DNA binding"/>
    <property type="evidence" value="ECO:0007669"/>
    <property type="project" value="UniProtKB-KW"/>
</dbReference>
<evidence type="ECO:0000259" key="5">
    <source>
        <dbReference type="SMART" id="SM00470"/>
    </source>
</evidence>
<gene>
    <name evidence="6" type="ORF">H9800_01640</name>
</gene>
<dbReference type="SMART" id="SM00470">
    <property type="entry name" value="ParB"/>
    <property type="match status" value="1"/>
</dbReference>
<comment type="similarity">
    <text evidence="1">Belongs to the ParB family.</text>
</comment>
<evidence type="ECO:0000256" key="2">
    <source>
        <dbReference type="ARBA" id="ARBA00022829"/>
    </source>
</evidence>
<dbReference type="GO" id="GO:0045881">
    <property type="term" value="P:positive regulation of sporulation resulting in formation of a cellular spore"/>
    <property type="evidence" value="ECO:0007669"/>
    <property type="project" value="TreeGrafter"/>
</dbReference>
<dbReference type="Pfam" id="PF23552">
    <property type="entry name" value="ParB_C"/>
    <property type="match status" value="1"/>
</dbReference>
<protein>
    <submittedName>
        <fullName evidence="6">ParB/RepB/Spo0J family partition protein</fullName>
    </submittedName>
</protein>
<dbReference type="SUPFAM" id="SSF109709">
    <property type="entry name" value="KorB DNA-binding domain-like"/>
    <property type="match status" value="1"/>
</dbReference>
<evidence type="ECO:0000256" key="1">
    <source>
        <dbReference type="ARBA" id="ARBA00006295"/>
    </source>
</evidence>
<dbReference type="Pfam" id="PF17762">
    <property type="entry name" value="HTH_ParB"/>
    <property type="match status" value="1"/>
</dbReference>
<comment type="caution">
    <text evidence="6">The sequence shown here is derived from an EMBL/GenBank/DDBJ whole genome shotgun (WGS) entry which is preliminary data.</text>
</comment>
<accession>A0A9D2H4G3</accession>
<dbReference type="AlphaFoldDB" id="A0A9D2H4G3"/>
<dbReference type="GO" id="GO:0007059">
    <property type="term" value="P:chromosome segregation"/>
    <property type="evidence" value="ECO:0007669"/>
    <property type="project" value="UniProtKB-KW"/>
</dbReference>
<dbReference type="PANTHER" id="PTHR33375:SF1">
    <property type="entry name" value="CHROMOSOME-PARTITIONING PROTEIN PARB-RELATED"/>
    <property type="match status" value="1"/>
</dbReference>
<dbReference type="Pfam" id="PF02195">
    <property type="entry name" value="ParB_N"/>
    <property type="match status" value="1"/>
</dbReference>
<dbReference type="CDD" id="cd16393">
    <property type="entry name" value="SPO0J_N"/>
    <property type="match status" value="1"/>
</dbReference>
<evidence type="ECO:0000313" key="7">
    <source>
        <dbReference type="Proteomes" id="UP000824220"/>
    </source>
</evidence>
<dbReference type="FunFam" id="3.90.1530.30:FF:000001">
    <property type="entry name" value="Chromosome partitioning protein ParB"/>
    <property type="match status" value="1"/>
</dbReference>